<organism evidence="3 4">
    <name type="scientific">Tripterygium wilfordii</name>
    <name type="common">Thunder God vine</name>
    <dbReference type="NCBI Taxonomy" id="458696"/>
    <lineage>
        <taxon>Eukaryota</taxon>
        <taxon>Viridiplantae</taxon>
        <taxon>Streptophyta</taxon>
        <taxon>Embryophyta</taxon>
        <taxon>Tracheophyta</taxon>
        <taxon>Spermatophyta</taxon>
        <taxon>Magnoliopsida</taxon>
        <taxon>eudicotyledons</taxon>
        <taxon>Gunneridae</taxon>
        <taxon>Pentapetalae</taxon>
        <taxon>rosids</taxon>
        <taxon>fabids</taxon>
        <taxon>Celastrales</taxon>
        <taxon>Celastraceae</taxon>
        <taxon>Tripterygium</taxon>
    </lineage>
</organism>
<dbReference type="InterPro" id="IPR015943">
    <property type="entry name" value="WD40/YVTN_repeat-like_dom_sf"/>
</dbReference>
<dbReference type="SUPFAM" id="SSF50978">
    <property type="entry name" value="WD40 repeat-like"/>
    <property type="match status" value="1"/>
</dbReference>
<dbReference type="EMBL" id="JAAARO010000019">
    <property type="protein sequence ID" value="KAF5731210.1"/>
    <property type="molecule type" value="Genomic_DNA"/>
</dbReference>
<keyword evidence="1" id="KW-0853">WD repeat</keyword>
<proteinExistence type="predicted"/>
<evidence type="ECO:0000256" key="2">
    <source>
        <dbReference type="SAM" id="Coils"/>
    </source>
</evidence>
<keyword evidence="2" id="KW-0175">Coiled coil</keyword>
<keyword evidence="4" id="KW-1185">Reference proteome</keyword>
<feature type="repeat" description="WD" evidence="1">
    <location>
        <begin position="128"/>
        <end position="169"/>
    </location>
</feature>
<feature type="coiled-coil region" evidence="2">
    <location>
        <begin position="41"/>
        <end position="75"/>
    </location>
</feature>
<dbReference type="PANTHER" id="PTHR47198:SF1">
    <property type="entry name" value="WD REPEAT-CONTAINING PROTEIN 91-LIKE ISOFORM X1"/>
    <property type="match status" value="1"/>
</dbReference>
<dbReference type="InterPro" id="IPR001680">
    <property type="entry name" value="WD40_rpt"/>
</dbReference>
<evidence type="ECO:0000313" key="3">
    <source>
        <dbReference type="EMBL" id="KAF5731210.1"/>
    </source>
</evidence>
<dbReference type="PROSITE" id="PS50082">
    <property type="entry name" value="WD_REPEATS_2"/>
    <property type="match status" value="1"/>
</dbReference>
<comment type="caution">
    <text evidence="3">The sequence shown here is derived from an EMBL/GenBank/DDBJ whole genome shotgun (WGS) entry which is preliminary data.</text>
</comment>
<dbReference type="InParanoid" id="A0A7J7CAT8"/>
<evidence type="ECO:0000313" key="4">
    <source>
        <dbReference type="Proteomes" id="UP000593562"/>
    </source>
</evidence>
<name>A0A7J7CAT8_TRIWF</name>
<reference evidence="3 4" key="1">
    <citation type="journal article" date="2020" name="Nat. Commun.">
        <title>Genome of Tripterygium wilfordii and identification of cytochrome P450 involved in triptolide biosynthesis.</title>
        <authorList>
            <person name="Tu L."/>
            <person name="Su P."/>
            <person name="Zhang Z."/>
            <person name="Gao L."/>
            <person name="Wang J."/>
            <person name="Hu T."/>
            <person name="Zhou J."/>
            <person name="Zhang Y."/>
            <person name="Zhao Y."/>
            <person name="Liu Y."/>
            <person name="Song Y."/>
            <person name="Tong Y."/>
            <person name="Lu Y."/>
            <person name="Yang J."/>
            <person name="Xu C."/>
            <person name="Jia M."/>
            <person name="Peters R.J."/>
            <person name="Huang L."/>
            <person name="Gao W."/>
        </authorList>
    </citation>
    <scope>NUCLEOTIDE SEQUENCE [LARGE SCALE GENOMIC DNA]</scope>
    <source>
        <strain evidence="4">cv. XIE 37</strain>
        <tissue evidence="3">Leaf</tissue>
    </source>
</reference>
<dbReference type="InterPro" id="IPR036322">
    <property type="entry name" value="WD40_repeat_dom_sf"/>
</dbReference>
<sequence>MENMQYADELVREFLVVRGFTNTLEVFETDLGTDIGKSFQISSEKKTVNLLKKDVEQLNQKLLQLQTLLEEKEAQLCQMRMKTGSAASVMDTRLLKKLDPEQAYGGRFETISGSIIFETTLYVEGGVSAGHTSSIRRFPLSASGNNIASASIDATIRIWTYEPSTSASRNATIYCGAEDMSLDWDFKSDRMLLIGTADGGIKAWNVDAKRVVCDLNTDEAFPRALEPDRSPYNKGNVIWSIYIATQKLHNHEDVDQW</sequence>
<dbReference type="Proteomes" id="UP000593562">
    <property type="component" value="Unassembled WGS sequence"/>
</dbReference>
<gene>
    <name evidence="3" type="ORF">HS088_TW19G00815</name>
</gene>
<evidence type="ECO:0000256" key="1">
    <source>
        <dbReference type="PROSITE-ProRule" id="PRU00221"/>
    </source>
</evidence>
<protein>
    <submittedName>
        <fullName evidence="3">Transducin/WD40 repeat-like superfamily protein isoform 1</fullName>
    </submittedName>
</protein>
<accession>A0A7J7CAT8</accession>
<dbReference type="PROSITE" id="PS50294">
    <property type="entry name" value="WD_REPEATS_REGION"/>
    <property type="match status" value="1"/>
</dbReference>
<dbReference type="PANTHER" id="PTHR47198">
    <property type="entry name" value="OS05G0299300 PROTEIN"/>
    <property type="match status" value="1"/>
</dbReference>
<dbReference type="SMART" id="SM00320">
    <property type="entry name" value="WD40"/>
    <property type="match status" value="2"/>
</dbReference>
<dbReference type="Pfam" id="PF00400">
    <property type="entry name" value="WD40"/>
    <property type="match status" value="1"/>
</dbReference>
<dbReference type="AlphaFoldDB" id="A0A7J7CAT8"/>
<dbReference type="Gene3D" id="2.130.10.10">
    <property type="entry name" value="YVTN repeat-like/Quinoprotein amine dehydrogenase"/>
    <property type="match status" value="1"/>
</dbReference>